<dbReference type="GO" id="GO:0000981">
    <property type="term" value="F:DNA-binding transcription factor activity, RNA polymerase II-specific"/>
    <property type="evidence" value="ECO:0007669"/>
    <property type="project" value="InterPro"/>
</dbReference>
<gene>
    <name evidence="8" type="ORF">WICANDRAFT_18027</name>
</gene>
<dbReference type="GO" id="GO:0005634">
    <property type="term" value="C:nucleus"/>
    <property type="evidence" value="ECO:0007669"/>
    <property type="project" value="UniProtKB-SubCell"/>
</dbReference>
<dbReference type="RefSeq" id="XP_019036750.1">
    <property type="nucleotide sequence ID" value="XM_019180775.1"/>
</dbReference>
<dbReference type="InterPro" id="IPR001138">
    <property type="entry name" value="Zn2Cys6_DnaBD"/>
</dbReference>
<evidence type="ECO:0000256" key="1">
    <source>
        <dbReference type="ARBA" id="ARBA00004123"/>
    </source>
</evidence>
<dbReference type="PROSITE" id="PS50048">
    <property type="entry name" value="ZN2_CY6_FUNGAL_2"/>
    <property type="match status" value="1"/>
</dbReference>
<keyword evidence="9" id="KW-1185">Reference proteome</keyword>
<dbReference type="SMART" id="SM00066">
    <property type="entry name" value="GAL4"/>
    <property type="match status" value="1"/>
</dbReference>
<proteinExistence type="predicted"/>
<accession>A0A1E3NWP8</accession>
<dbReference type="Pfam" id="PF04082">
    <property type="entry name" value="Fungal_trans"/>
    <property type="match status" value="1"/>
</dbReference>
<keyword evidence="6" id="KW-0539">Nucleus</keyword>
<dbReference type="STRING" id="683960.A0A1E3NWP8"/>
<dbReference type="Pfam" id="PF00172">
    <property type="entry name" value="Zn_clus"/>
    <property type="match status" value="1"/>
</dbReference>
<dbReference type="OrthoDB" id="39175at2759"/>
<keyword evidence="5" id="KW-0804">Transcription</keyword>
<keyword evidence="2" id="KW-0479">Metal-binding</keyword>
<dbReference type="Gene3D" id="4.10.240.10">
    <property type="entry name" value="Zn(2)-C6 fungal-type DNA-binding domain"/>
    <property type="match status" value="1"/>
</dbReference>
<dbReference type="PANTHER" id="PTHR47338:SF5">
    <property type="entry name" value="ZN(II)2CYS6 TRANSCRIPTION FACTOR (EUROFUNG)"/>
    <property type="match status" value="1"/>
</dbReference>
<dbReference type="CDD" id="cd00067">
    <property type="entry name" value="GAL4"/>
    <property type="match status" value="1"/>
</dbReference>
<comment type="subcellular location">
    <subcellularLocation>
        <location evidence="1">Nucleus</location>
    </subcellularLocation>
</comment>
<evidence type="ECO:0000256" key="3">
    <source>
        <dbReference type="ARBA" id="ARBA00022833"/>
    </source>
</evidence>
<dbReference type="SUPFAM" id="SSF57701">
    <property type="entry name" value="Zn2/Cys6 DNA-binding domain"/>
    <property type="match status" value="1"/>
</dbReference>
<keyword evidence="3" id="KW-0862">Zinc</keyword>
<evidence type="ECO:0000313" key="9">
    <source>
        <dbReference type="Proteomes" id="UP000094112"/>
    </source>
</evidence>
<reference evidence="8 9" key="1">
    <citation type="journal article" date="2016" name="Proc. Natl. Acad. Sci. U.S.A.">
        <title>Comparative genomics of biotechnologically important yeasts.</title>
        <authorList>
            <person name="Riley R."/>
            <person name="Haridas S."/>
            <person name="Wolfe K.H."/>
            <person name="Lopes M.R."/>
            <person name="Hittinger C.T."/>
            <person name="Goeker M."/>
            <person name="Salamov A.A."/>
            <person name="Wisecaver J.H."/>
            <person name="Long T.M."/>
            <person name="Calvey C.H."/>
            <person name="Aerts A.L."/>
            <person name="Barry K.W."/>
            <person name="Choi C."/>
            <person name="Clum A."/>
            <person name="Coughlan A.Y."/>
            <person name="Deshpande S."/>
            <person name="Douglass A.P."/>
            <person name="Hanson S.J."/>
            <person name="Klenk H.-P."/>
            <person name="LaButti K.M."/>
            <person name="Lapidus A."/>
            <person name="Lindquist E.A."/>
            <person name="Lipzen A.M."/>
            <person name="Meier-Kolthoff J.P."/>
            <person name="Ohm R.A."/>
            <person name="Otillar R.P."/>
            <person name="Pangilinan J.L."/>
            <person name="Peng Y."/>
            <person name="Rokas A."/>
            <person name="Rosa C.A."/>
            <person name="Scheuner C."/>
            <person name="Sibirny A.A."/>
            <person name="Slot J.C."/>
            <person name="Stielow J.B."/>
            <person name="Sun H."/>
            <person name="Kurtzman C.P."/>
            <person name="Blackwell M."/>
            <person name="Grigoriev I.V."/>
            <person name="Jeffries T.W."/>
        </authorList>
    </citation>
    <scope>NUCLEOTIDE SEQUENCE [LARGE SCALE GENOMIC DNA]</scope>
    <source>
        <strain evidence="9">ATCC 58044 / CBS 1984 / NCYC 433 / NRRL Y-366-8</strain>
    </source>
</reference>
<dbReference type="PANTHER" id="PTHR47338">
    <property type="entry name" value="ZN(II)2CYS6 TRANSCRIPTION FACTOR (EUROFUNG)-RELATED"/>
    <property type="match status" value="1"/>
</dbReference>
<dbReference type="GeneID" id="30198021"/>
<evidence type="ECO:0000313" key="8">
    <source>
        <dbReference type="EMBL" id="ODQ57543.1"/>
    </source>
</evidence>
<organism evidence="8 9">
    <name type="scientific">Wickerhamomyces anomalus (strain ATCC 58044 / CBS 1984 / NCYC 433 / NRRL Y-366-8)</name>
    <name type="common">Yeast</name>
    <name type="synonym">Hansenula anomala</name>
    <dbReference type="NCBI Taxonomy" id="683960"/>
    <lineage>
        <taxon>Eukaryota</taxon>
        <taxon>Fungi</taxon>
        <taxon>Dikarya</taxon>
        <taxon>Ascomycota</taxon>
        <taxon>Saccharomycotina</taxon>
        <taxon>Saccharomycetes</taxon>
        <taxon>Phaffomycetales</taxon>
        <taxon>Wickerhamomycetaceae</taxon>
        <taxon>Wickerhamomyces</taxon>
    </lineage>
</organism>
<dbReference type="GO" id="GO:0006351">
    <property type="term" value="P:DNA-templated transcription"/>
    <property type="evidence" value="ECO:0007669"/>
    <property type="project" value="InterPro"/>
</dbReference>
<evidence type="ECO:0000259" key="7">
    <source>
        <dbReference type="PROSITE" id="PS50048"/>
    </source>
</evidence>
<evidence type="ECO:0000256" key="2">
    <source>
        <dbReference type="ARBA" id="ARBA00022723"/>
    </source>
</evidence>
<dbReference type="Proteomes" id="UP000094112">
    <property type="component" value="Unassembled WGS sequence"/>
</dbReference>
<evidence type="ECO:0000256" key="4">
    <source>
        <dbReference type="ARBA" id="ARBA00023015"/>
    </source>
</evidence>
<dbReference type="GO" id="GO:0008270">
    <property type="term" value="F:zinc ion binding"/>
    <property type="evidence" value="ECO:0007669"/>
    <property type="project" value="InterPro"/>
</dbReference>
<keyword evidence="4" id="KW-0805">Transcription regulation</keyword>
<protein>
    <recommendedName>
        <fullName evidence="7">Zn(2)-C6 fungal-type domain-containing protein</fullName>
    </recommendedName>
</protein>
<dbReference type="GO" id="GO:0003677">
    <property type="term" value="F:DNA binding"/>
    <property type="evidence" value="ECO:0007669"/>
    <property type="project" value="InterPro"/>
</dbReference>
<dbReference type="AlphaFoldDB" id="A0A1E3NWP8"/>
<feature type="domain" description="Zn(2)-C6 fungal-type" evidence="7">
    <location>
        <begin position="7"/>
        <end position="44"/>
    </location>
</feature>
<dbReference type="InterPro" id="IPR007219">
    <property type="entry name" value="XnlR_reg_dom"/>
</dbReference>
<feature type="non-terminal residue" evidence="8">
    <location>
        <position position="478"/>
    </location>
</feature>
<evidence type="ECO:0000256" key="5">
    <source>
        <dbReference type="ARBA" id="ARBA00023163"/>
    </source>
</evidence>
<name>A0A1E3NWP8_WICAA</name>
<dbReference type="SMART" id="SM00906">
    <property type="entry name" value="Fungal_trans"/>
    <property type="match status" value="1"/>
</dbReference>
<dbReference type="CDD" id="cd12148">
    <property type="entry name" value="fungal_TF_MHR"/>
    <property type="match status" value="1"/>
</dbReference>
<dbReference type="InterPro" id="IPR036864">
    <property type="entry name" value="Zn2-C6_fun-type_DNA-bd_sf"/>
</dbReference>
<sequence>MARTFLACDHCRRSKLRCASNLDEKGEPNGKCQRCLKLSLDCQYTPRPSQLKKQIRREKLATKIKRSPNTMVLPSIDIMIEVVNQFFDNQYHSIFNFLHKETYLNYIKSAKFGHQFFNYDDPADVPEFTPCTLLAILALCARDNSKLIEIYGEFDQGNNPIQFIPNFSSIPSKLTSQSPSNASRYFAFYSRLLLKDMFDTPAIQRVQSLAILSSHEWSEGNAARSYLYIGIAARMGAILGLGCPRGVCYEDQNNQYGNERDRFIAMESKRRTIWSVYMMDRCNSSGRNRSHALKIEDIEISLPCPEENFQKGIPIEYPSYNECFTCLNKLTSLDFTIIGFELWSKIAKWVGEIGSKKEKLNPNDPNSNFYKLSNDLKLLKESMPSELHVSSLNLHLEKHNLNFGFLHQLLYLSGIFLNREYFYYSSNISKIDHYEFTKKLIHEVQESSNLIKTLVSTKNFIVTPFTAFELFTNSVTCL</sequence>
<evidence type="ECO:0000256" key="6">
    <source>
        <dbReference type="ARBA" id="ARBA00023242"/>
    </source>
</evidence>
<dbReference type="EMBL" id="KV454213">
    <property type="protein sequence ID" value="ODQ57543.1"/>
    <property type="molecule type" value="Genomic_DNA"/>
</dbReference>
<dbReference type="InterPro" id="IPR050815">
    <property type="entry name" value="TF_fung"/>
</dbReference>